<dbReference type="SMART" id="SM00862">
    <property type="entry name" value="Trans_reg_C"/>
    <property type="match status" value="1"/>
</dbReference>
<keyword evidence="1 2" id="KW-0238">DNA-binding</keyword>
<dbReference type="SUPFAM" id="SSF46894">
    <property type="entry name" value="C-terminal effector domain of the bipartite response regulators"/>
    <property type="match status" value="1"/>
</dbReference>
<dbReference type="PROSITE" id="PS51755">
    <property type="entry name" value="OMPR_PHOB"/>
    <property type="match status" value="1"/>
</dbReference>
<dbReference type="Gene3D" id="1.25.40.10">
    <property type="entry name" value="Tetratricopeptide repeat domain"/>
    <property type="match status" value="2"/>
</dbReference>
<evidence type="ECO:0000256" key="3">
    <source>
        <dbReference type="SAM" id="MobiDB-lite"/>
    </source>
</evidence>
<dbReference type="PANTHER" id="PTHR47691:SF3">
    <property type="entry name" value="HTH-TYPE TRANSCRIPTIONAL REGULATOR RV0890C-RELATED"/>
    <property type="match status" value="1"/>
</dbReference>
<dbReference type="InterPro" id="IPR027417">
    <property type="entry name" value="P-loop_NTPase"/>
</dbReference>
<sequence>MADDDLQRNLQFGPFELSSRERVLRREGVVLPLGSRALDLLIYLAERPGEVIAKQELIDHVWSDVTVEEGSIRVHVAAIRKALADGQFGNRYIANIKGRGYSFVGTVVPLGGGTESRNARFRHQGRLPVRPIMMIGRETVVSEVSEKLRNERFVTLLGPGGIGKTTIALAVGRAAAEEFGGNVHFVDLESLTDPRHVAEAVATSLGLALKSKDLGLELVDLVRSRKLLIILDSCEHVIEAVASLAEQLYQQTEEIHVLTTSRELLKVEGEHCCRVLPLDFPPDGSKQTANAVLRYPAVQLFVRRVAARAGSVVLTDEEAPLVAEMCRKLDGIPLAIELAAGQVAVLGLKNTVARLASRLELLKLSHRTAVPRHRTLKAALDWSYNLLSDAERIVLRRIAPFVGHFTLEGARYVAGELGAGTGEIFDAIAGLVEKSLIATRIDETQAQYRLLDTTRAYALEKLEEHAEVELVFRRHAEYAAGYLEAQRVAQLALAKAESGAADPSQSGNIRPAPERSFGPRGNGQIATGLSAASMRSSQLGNVRAALEWSFGPNGDNEIATRLAAASTQRFLELSLLIECRVWAERAIARLGDQHKNSRREMEIYTSLSLALMHSEGSSERVREAFSRALDVAVIQGDFAYELRLLSGLFMYYRWNTDINAALDIASRSKEAALKTGDHDDMALAESMLGAVHFLAGNHLVAIRHFESGLSHSASGWRFRAGQHLFHNNSLLLVGMARSLMYRGLLDQSLDYAKRAIEEGEKSNHPATLCRSLSFVLPVYLALADSLRSEQYIVQLTELAAAYSLKPYRAVATGLRGQWLLLQNDLREGIPLLKRALEELHTQRHDSLNMEFLCDLGAGLIAMGEHQEALTLTVNAIDVQQRGGKFVYMPALFRMKGLILASRSAEDYFEAEESLLSAIDWAKRQSATLFELKAATDLAELLLKQDRVPEARKYLRAAFDRTPAGIVSPDHKRALQVLSQLQSGTEPVG</sequence>
<dbReference type="GO" id="GO:0003677">
    <property type="term" value="F:DNA binding"/>
    <property type="evidence" value="ECO:0007669"/>
    <property type="project" value="UniProtKB-UniRule"/>
</dbReference>
<organism evidence="5 6">
    <name type="scientific">Bradyrhizobium erythrophlei</name>
    <dbReference type="NCBI Taxonomy" id="1437360"/>
    <lineage>
        <taxon>Bacteria</taxon>
        <taxon>Pseudomonadati</taxon>
        <taxon>Pseudomonadota</taxon>
        <taxon>Alphaproteobacteria</taxon>
        <taxon>Hyphomicrobiales</taxon>
        <taxon>Nitrobacteraceae</taxon>
        <taxon>Bradyrhizobium</taxon>
    </lineage>
</organism>
<dbReference type="Gene3D" id="3.40.50.300">
    <property type="entry name" value="P-loop containing nucleotide triphosphate hydrolases"/>
    <property type="match status" value="1"/>
</dbReference>
<feature type="region of interest" description="Disordered" evidence="3">
    <location>
        <begin position="499"/>
        <end position="523"/>
    </location>
</feature>
<feature type="domain" description="OmpR/PhoB-type" evidence="4">
    <location>
        <begin position="7"/>
        <end position="105"/>
    </location>
</feature>
<dbReference type="EMBL" id="LT670818">
    <property type="protein sequence ID" value="SHG57288.1"/>
    <property type="molecule type" value="Genomic_DNA"/>
</dbReference>
<dbReference type="CDD" id="cd00383">
    <property type="entry name" value="trans_reg_C"/>
    <property type="match status" value="1"/>
</dbReference>
<dbReference type="AlphaFoldDB" id="A0A1M5KWV8"/>
<dbReference type="InterPro" id="IPR036388">
    <property type="entry name" value="WH-like_DNA-bd_sf"/>
</dbReference>
<dbReference type="InterPro" id="IPR049945">
    <property type="entry name" value="AAA_22"/>
</dbReference>
<gene>
    <name evidence="5" type="ORF">SAMN05444169_3118</name>
</gene>
<dbReference type="SUPFAM" id="SSF48452">
    <property type="entry name" value="TPR-like"/>
    <property type="match status" value="2"/>
</dbReference>
<evidence type="ECO:0000313" key="5">
    <source>
        <dbReference type="EMBL" id="SHG57288.1"/>
    </source>
</evidence>
<dbReference type="GO" id="GO:0006355">
    <property type="term" value="P:regulation of DNA-templated transcription"/>
    <property type="evidence" value="ECO:0007669"/>
    <property type="project" value="InterPro"/>
</dbReference>
<reference evidence="5 6" key="1">
    <citation type="submission" date="2016-11" db="EMBL/GenBank/DDBJ databases">
        <authorList>
            <person name="Jaros S."/>
            <person name="Januszkiewicz K."/>
            <person name="Wedrychowicz H."/>
        </authorList>
    </citation>
    <scope>NUCLEOTIDE SEQUENCE [LARGE SCALE GENOMIC DNA]</scope>
    <source>
        <strain evidence="5 6">GAS242</strain>
    </source>
</reference>
<protein>
    <submittedName>
        <fullName evidence="5">Predicted ATPase</fullName>
    </submittedName>
</protein>
<dbReference type="GO" id="GO:0000160">
    <property type="term" value="P:phosphorelay signal transduction system"/>
    <property type="evidence" value="ECO:0007669"/>
    <property type="project" value="InterPro"/>
</dbReference>
<dbReference type="Proteomes" id="UP000190675">
    <property type="component" value="Chromosome I"/>
</dbReference>
<dbReference type="InterPro" id="IPR058852">
    <property type="entry name" value="HTH_77"/>
</dbReference>
<dbReference type="Gene3D" id="1.10.10.10">
    <property type="entry name" value="Winged helix-like DNA-binding domain superfamily/Winged helix DNA-binding domain"/>
    <property type="match status" value="1"/>
</dbReference>
<dbReference type="RefSeq" id="WP_172899882.1">
    <property type="nucleotide sequence ID" value="NZ_LT670818.1"/>
</dbReference>
<dbReference type="InterPro" id="IPR001867">
    <property type="entry name" value="OmpR/PhoB-type_DNA-bd"/>
</dbReference>
<evidence type="ECO:0000259" key="4">
    <source>
        <dbReference type="PROSITE" id="PS51755"/>
    </source>
</evidence>
<dbReference type="Pfam" id="PF00486">
    <property type="entry name" value="Trans_reg_C"/>
    <property type="match status" value="1"/>
</dbReference>
<name>A0A1M5KWV8_9BRAD</name>
<dbReference type="SUPFAM" id="SSF52540">
    <property type="entry name" value="P-loop containing nucleoside triphosphate hydrolases"/>
    <property type="match status" value="1"/>
</dbReference>
<dbReference type="Pfam" id="PF25872">
    <property type="entry name" value="HTH_77"/>
    <property type="match status" value="1"/>
</dbReference>
<dbReference type="Pfam" id="PF13401">
    <property type="entry name" value="AAA_22"/>
    <property type="match status" value="1"/>
</dbReference>
<dbReference type="PANTHER" id="PTHR47691">
    <property type="entry name" value="REGULATOR-RELATED"/>
    <property type="match status" value="1"/>
</dbReference>
<dbReference type="PRINTS" id="PR00364">
    <property type="entry name" value="DISEASERSIST"/>
</dbReference>
<dbReference type="InterPro" id="IPR011990">
    <property type="entry name" value="TPR-like_helical_dom_sf"/>
</dbReference>
<evidence type="ECO:0000256" key="1">
    <source>
        <dbReference type="ARBA" id="ARBA00023125"/>
    </source>
</evidence>
<proteinExistence type="predicted"/>
<feature type="DNA-binding region" description="OmpR/PhoB-type" evidence="2">
    <location>
        <begin position="7"/>
        <end position="105"/>
    </location>
</feature>
<evidence type="ECO:0000313" key="6">
    <source>
        <dbReference type="Proteomes" id="UP000190675"/>
    </source>
</evidence>
<evidence type="ECO:0000256" key="2">
    <source>
        <dbReference type="PROSITE-ProRule" id="PRU01091"/>
    </source>
</evidence>
<accession>A0A1M5KWV8</accession>
<dbReference type="InterPro" id="IPR016032">
    <property type="entry name" value="Sig_transdc_resp-reg_C-effctor"/>
</dbReference>